<gene>
    <name evidence="1" type="ORF">GGQ71_004851</name>
</gene>
<dbReference type="Proteomes" id="UP000544107">
    <property type="component" value="Unassembled WGS sequence"/>
</dbReference>
<protein>
    <submittedName>
        <fullName evidence="1">Uncharacterized protein</fullName>
    </submittedName>
</protein>
<evidence type="ECO:0000313" key="1">
    <source>
        <dbReference type="EMBL" id="MBB4010550.1"/>
    </source>
</evidence>
<dbReference type="AlphaFoldDB" id="A0A7W6MWU5"/>
<accession>A0A7W6MWU5</accession>
<proteinExistence type="predicted"/>
<reference evidence="1 2" key="1">
    <citation type="submission" date="2020-08" db="EMBL/GenBank/DDBJ databases">
        <title>Genomic Encyclopedia of Type Strains, Phase IV (KMG-IV): sequencing the most valuable type-strain genomes for metagenomic binning, comparative biology and taxonomic classification.</title>
        <authorList>
            <person name="Goeker M."/>
        </authorList>
    </citation>
    <scope>NUCLEOTIDE SEQUENCE [LARGE SCALE GENOMIC DNA]</scope>
    <source>
        <strain evidence="1 2">DSM 100021</strain>
    </source>
</reference>
<sequence length="58" mass="6276">MNHLADAFLPYPPEQSAPGPVAEIISARTSTLFEFNFALDQHTESRASSHLLLNGPAP</sequence>
<dbReference type="EMBL" id="JACIED010000009">
    <property type="protein sequence ID" value="MBB4010550.1"/>
    <property type="molecule type" value="Genomic_DNA"/>
</dbReference>
<comment type="caution">
    <text evidence="1">The sequence shown here is derived from an EMBL/GenBank/DDBJ whole genome shotgun (WGS) entry which is preliminary data.</text>
</comment>
<dbReference type="RefSeq" id="WP_162843901.1">
    <property type="nucleotide sequence ID" value="NZ_JACIED010000009.1"/>
</dbReference>
<name>A0A7W6MWU5_9HYPH</name>
<evidence type="ECO:0000313" key="2">
    <source>
        <dbReference type="Proteomes" id="UP000544107"/>
    </source>
</evidence>
<organism evidence="1 2">
    <name type="scientific">Allorhizobium taibaishanense</name>
    <dbReference type="NCBI Taxonomy" id="887144"/>
    <lineage>
        <taxon>Bacteria</taxon>
        <taxon>Pseudomonadati</taxon>
        <taxon>Pseudomonadota</taxon>
        <taxon>Alphaproteobacteria</taxon>
        <taxon>Hyphomicrobiales</taxon>
        <taxon>Rhizobiaceae</taxon>
        <taxon>Rhizobium/Agrobacterium group</taxon>
        <taxon>Allorhizobium</taxon>
    </lineage>
</organism>